<dbReference type="RefSeq" id="WP_203860111.1">
    <property type="nucleotide sequence ID" value="NZ_BAAAZQ010000006.1"/>
</dbReference>
<keyword evidence="1" id="KW-0805">Transcription regulation</keyword>
<dbReference type="InterPro" id="IPR013324">
    <property type="entry name" value="RNA_pol_sigma_r3/r4-like"/>
</dbReference>
<comment type="caution">
    <text evidence="6">The sequence shown here is derived from an EMBL/GenBank/DDBJ whole genome shotgun (WGS) entry which is preliminary data.</text>
</comment>
<accession>A0ABQ4EVI8</accession>
<dbReference type="InterPro" id="IPR007624">
    <property type="entry name" value="RNA_pol_sigma70_r3"/>
</dbReference>
<dbReference type="Pfam" id="PF04545">
    <property type="entry name" value="Sigma70_r4"/>
    <property type="match status" value="1"/>
</dbReference>
<evidence type="ECO:0000313" key="6">
    <source>
        <dbReference type="EMBL" id="GIG98684.1"/>
    </source>
</evidence>
<dbReference type="Pfam" id="PF04542">
    <property type="entry name" value="Sigma70_r2"/>
    <property type="match status" value="1"/>
</dbReference>
<protein>
    <recommendedName>
        <fullName evidence="5">HTH cro/C1-type domain-containing protein</fullName>
    </recommendedName>
</protein>
<name>A0ABQ4EVI8_9ACTN</name>
<evidence type="ECO:0000256" key="2">
    <source>
        <dbReference type="ARBA" id="ARBA00023082"/>
    </source>
</evidence>
<dbReference type="Pfam" id="PF04539">
    <property type="entry name" value="Sigma70_r3"/>
    <property type="match status" value="1"/>
</dbReference>
<dbReference type="InterPro" id="IPR010982">
    <property type="entry name" value="Lambda_DNA-bd_dom_sf"/>
</dbReference>
<dbReference type="SUPFAM" id="SSF88946">
    <property type="entry name" value="Sigma2 domain of RNA polymerase sigma factors"/>
    <property type="match status" value="1"/>
</dbReference>
<sequence>MTVRRHTATLCHPCSPAPAPPRPSVGAFLAGIRREHGFSQAELGAILGRSVTSIASYEQGLRRPPRPLLLDLLDAMPVDGINFNNLATWYEYRPVTTVDPTAHRSIHEYMTAVRVFFGYTRAGFAATLGCTAGAVRAYEHCVKPDGGILHTLVRRHTTPGIRYQDLAAQFRTLRPTFQDRRLRDVFALLRNTAPGMAEHDALRDRLIVEHLNLARTLARRYQHYRVPGDDAAQVACEALIRAVDRCDPRYGDFIPYLRKWVAGSIRAYARSMTLSGTTRTPLAREAVTAARDALTQELTRDPTNAELAARLGVPARILDKSVQTWKAAMPVSINFPHQRDGQPGAATLPARSQSEPAELETANLVRELLGPLHPEQRRLIELRYLHEADIHEIAQRLGSPPEEIEIRLAEALEHLRHQARHVYDA</sequence>
<dbReference type="InterPro" id="IPR007627">
    <property type="entry name" value="RNA_pol_sigma70_r2"/>
</dbReference>
<dbReference type="SUPFAM" id="SSF47413">
    <property type="entry name" value="lambda repressor-like DNA-binding domains"/>
    <property type="match status" value="1"/>
</dbReference>
<dbReference type="Gene3D" id="1.10.260.40">
    <property type="entry name" value="lambda repressor-like DNA-binding domains"/>
    <property type="match status" value="1"/>
</dbReference>
<evidence type="ECO:0000256" key="3">
    <source>
        <dbReference type="ARBA" id="ARBA00023125"/>
    </source>
</evidence>
<dbReference type="SMART" id="SM00530">
    <property type="entry name" value="HTH_XRE"/>
    <property type="match status" value="1"/>
</dbReference>
<keyword evidence="3" id="KW-0238">DNA-binding</keyword>
<dbReference type="CDD" id="cd00093">
    <property type="entry name" value="HTH_XRE"/>
    <property type="match status" value="1"/>
</dbReference>
<organism evidence="6 7">
    <name type="scientific">Plantactinospora mayteni</name>
    <dbReference type="NCBI Taxonomy" id="566021"/>
    <lineage>
        <taxon>Bacteria</taxon>
        <taxon>Bacillati</taxon>
        <taxon>Actinomycetota</taxon>
        <taxon>Actinomycetes</taxon>
        <taxon>Micromonosporales</taxon>
        <taxon>Micromonosporaceae</taxon>
        <taxon>Plantactinospora</taxon>
    </lineage>
</organism>
<dbReference type="InterPro" id="IPR013325">
    <property type="entry name" value="RNA_pol_sigma_r2"/>
</dbReference>
<dbReference type="Gene3D" id="1.20.120.1810">
    <property type="match status" value="1"/>
</dbReference>
<gene>
    <name evidence="6" type="ORF">Pma05_52570</name>
</gene>
<dbReference type="Proteomes" id="UP000621500">
    <property type="component" value="Unassembled WGS sequence"/>
</dbReference>
<dbReference type="InterPro" id="IPR001387">
    <property type="entry name" value="Cro/C1-type_HTH"/>
</dbReference>
<dbReference type="PROSITE" id="PS50943">
    <property type="entry name" value="HTH_CROC1"/>
    <property type="match status" value="1"/>
</dbReference>
<evidence type="ECO:0000259" key="5">
    <source>
        <dbReference type="PROSITE" id="PS50943"/>
    </source>
</evidence>
<proteinExistence type="predicted"/>
<evidence type="ECO:0000256" key="4">
    <source>
        <dbReference type="ARBA" id="ARBA00023163"/>
    </source>
</evidence>
<dbReference type="EMBL" id="BONX01000036">
    <property type="protein sequence ID" value="GIG98684.1"/>
    <property type="molecule type" value="Genomic_DNA"/>
</dbReference>
<dbReference type="Gene3D" id="1.10.10.10">
    <property type="entry name" value="Winged helix-like DNA-binding domain superfamily/Winged helix DNA-binding domain"/>
    <property type="match status" value="2"/>
</dbReference>
<feature type="domain" description="HTH cro/C1-type" evidence="5">
    <location>
        <begin position="29"/>
        <end position="83"/>
    </location>
</feature>
<dbReference type="PANTHER" id="PTHR30385:SF4">
    <property type="entry name" value="RNA POLYMERASE SIGMA-E FACTOR"/>
    <property type="match status" value="1"/>
</dbReference>
<dbReference type="NCBIfam" id="TIGR02937">
    <property type="entry name" value="sigma70-ECF"/>
    <property type="match status" value="1"/>
</dbReference>
<reference evidence="6 7" key="1">
    <citation type="submission" date="2021-01" db="EMBL/GenBank/DDBJ databases">
        <title>Whole genome shotgun sequence of Plantactinospora mayteni NBRC 109088.</title>
        <authorList>
            <person name="Komaki H."/>
            <person name="Tamura T."/>
        </authorList>
    </citation>
    <scope>NUCLEOTIDE SEQUENCE [LARGE SCALE GENOMIC DNA]</scope>
    <source>
        <strain evidence="6 7">NBRC 109088</strain>
    </source>
</reference>
<evidence type="ECO:0000313" key="7">
    <source>
        <dbReference type="Proteomes" id="UP000621500"/>
    </source>
</evidence>
<keyword evidence="4" id="KW-0804">Transcription</keyword>
<evidence type="ECO:0000256" key="1">
    <source>
        <dbReference type="ARBA" id="ARBA00023015"/>
    </source>
</evidence>
<dbReference type="InterPro" id="IPR014284">
    <property type="entry name" value="RNA_pol_sigma-70_dom"/>
</dbReference>
<dbReference type="Pfam" id="PF13560">
    <property type="entry name" value="HTH_31"/>
    <property type="match status" value="1"/>
</dbReference>
<dbReference type="InterPro" id="IPR007630">
    <property type="entry name" value="RNA_pol_sigma70_r4"/>
</dbReference>
<dbReference type="InterPro" id="IPR036388">
    <property type="entry name" value="WH-like_DNA-bd_sf"/>
</dbReference>
<keyword evidence="7" id="KW-1185">Reference proteome</keyword>
<dbReference type="PANTHER" id="PTHR30385">
    <property type="entry name" value="SIGMA FACTOR F FLAGELLAR"/>
    <property type="match status" value="1"/>
</dbReference>
<keyword evidence="2" id="KW-0731">Sigma factor</keyword>
<dbReference type="SUPFAM" id="SSF88659">
    <property type="entry name" value="Sigma3 and sigma4 domains of RNA polymerase sigma factors"/>
    <property type="match status" value="2"/>
</dbReference>